<dbReference type="InterPro" id="IPR011990">
    <property type="entry name" value="TPR-like_helical_dom_sf"/>
</dbReference>
<evidence type="ECO:0000313" key="8">
    <source>
        <dbReference type="EMBL" id="MFB5945331.1"/>
    </source>
</evidence>
<evidence type="ECO:0000259" key="7">
    <source>
        <dbReference type="Pfam" id="PF14322"/>
    </source>
</evidence>
<comment type="subcellular location">
    <subcellularLocation>
        <location evidence="1">Cell outer membrane</location>
    </subcellularLocation>
</comment>
<comment type="caution">
    <text evidence="8">The sequence shown here is derived from an EMBL/GenBank/DDBJ whole genome shotgun (WGS) entry which is preliminary data.</text>
</comment>
<keyword evidence="3" id="KW-0732">Signal</keyword>
<dbReference type="PROSITE" id="PS51257">
    <property type="entry name" value="PROKAR_LIPOPROTEIN"/>
    <property type="match status" value="1"/>
</dbReference>
<dbReference type="Pfam" id="PF07980">
    <property type="entry name" value="SusD_RagB"/>
    <property type="match status" value="1"/>
</dbReference>
<dbReference type="Gene3D" id="1.25.40.390">
    <property type="match status" value="2"/>
</dbReference>
<dbReference type="RefSeq" id="WP_375556872.1">
    <property type="nucleotide sequence ID" value="NZ_JBBVGT010000002.1"/>
</dbReference>
<evidence type="ECO:0000256" key="3">
    <source>
        <dbReference type="ARBA" id="ARBA00022729"/>
    </source>
</evidence>
<sequence length="491" mass="55786">MKNRKQYTFIYILGAALIFSAGCKKYLEHAPDMRTKLNSVEKVGELLVSAYPKADYITFAESASDNAEDKGEGVGSEDQRYVDPYHWEDVDSRAQGSPTFYWNNSYEAIAAANQALAAIAEESDNEEYLPYKGEALVARAYAHFMLAVLYAKTYDPAGDNSSPGIPYVTEPETVVFGQYDRGTVASTYEMIEKDLEEGLPLIKNSAYNVPKYHFNIAAAHAFAARFYLFKGEYDKVIEHVNNIYPSGDFKSNLRPWATRYYSYGSGEMQINFTKATENSNLLLIETASLWARTTSPRFGFGIKMNTQLFINDNVTGTNFDHRIWSYGVPNYTLLKWREHFVRTSANATIGFPYTIVPVLTADEALMNRAEAYAEVGNFEAALSDINTFASTRIRDYNESEHAVTLEKIADFYATDDPKEGVVQTILDFKKAEFIQEGVRWFDILRHRLPVTHNLIDVNKKETFITLEPDDPRRLFQLPEEVEKSGIERNPR</sequence>
<evidence type="ECO:0000256" key="5">
    <source>
        <dbReference type="ARBA" id="ARBA00023237"/>
    </source>
</evidence>
<feature type="domain" description="RagB/SusD" evidence="6">
    <location>
        <begin position="363"/>
        <end position="450"/>
    </location>
</feature>
<feature type="domain" description="SusD-like N-terminal" evidence="7">
    <location>
        <begin position="25"/>
        <end position="228"/>
    </location>
</feature>
<dbReference type="Pfam" id="PF14322">
    <property type="entry name" value="SusD-like_3"/>
    <property type="match status" value="1"/>
</dbReference>
<keyword evidence="4" id="KW-0472">Membrane</keyword>
<dbReference type="EMBL" id="JBBVGT010000002">
    <property type="protein sequence ID" value="MFB5945331.1"/>
    <property type="molecule type" value="Genomic_DNA"/>
</dbReference>
<protein>
    <submittedName>
        <fullName evidence="8">RagB/SusD family nutrient uptake outer membrane protein</fullName>
    </submittedName>
</protein>
<name>A0ABV5CCN8_9SPHI</name>
<accession>A0ABV5CCN8</accession>
<evidence type="ECO:0000256" key="2">
    <source>
        <dbReference type="ARBA" id="ARBA00006275"/>
    </source>
</evidence>
<dbReference type="Proteomes" id="UP001580928">
    <property type="component" value="Unassembled WGS sequence"/>
</dbReference>
<keyword evidence="5" id="KW-0998">Cell outer membrane</keyword>
<evidence type="ECO:0000256" key="1">
    <source>
        <dbReference type="ARBA" id="ARBA00004442"/>
    </source>
</evidence>
<proteinExistence type="inferred from homology"/>
<evidence type="ECO:0000313" key="9">
    <source>
        <dbReference type="Proteomes" id="UP001580928"/>
    </source>
</evidence>
<reference evidence="8 9" key="1">
    <citation type="submission" date="2024-04" db="EMBL/GenBank/DDBJ databases">
        <title>Albibacterium profundi sp. nov., isolated from sediment of the Challenger Deep of Mariana Trench.</title>
        <authorList>
            <person name="Wang Y."/>
        </authorList>
    </citation>
    <scope>NUCLEOTIDE SEQUENCE [LARGE SCALE GENOMIC DNA]</scope>
    <source>
        <strain evidence="8 9">RHL897</strain>
    </source>
</reference>
<dbReference type="InterPro" id="IPR033985">
    <property type="entry name" value="SusD-like_N"/>
</dbReference>
<organism evidence="8 9">
    <name type="scientific">Albibacterium profundi</name>
    <dbReference type="NCBI Taxonomy" id="3134906"/>
    <lineage>
        <taxon>Bacteria</taxon>
        <taxon>Pseudomonadati</taxon>
        <taxon>Bacteroidota</taxon>
        <taxon>Sphingobacteriia</taxon>
        <taxon>Sphingobacteriales</taxon>
        <taxon>Sphingobacteriaceae</taxon>
        <taxon>Albibacterium</taxon>
    </lineage>
</organism>
<comment type="similarity">
    <text evidence="2">Belongs to the SusD family.</text>
</comment>
<dbReference type="InterPro" id="IPR012944">
    <property type="entry name" value="SusD_RagB_dom"/>
</dbReference>
<evidence type="ECO:0000259" key="6">
    <source>
        <dbReference type="Pfam" id="PF07980"/>
    </source>
</evidence>
<dbReference type="SUPFAM" id="SSF48452">
    <property type="entry name" value="TPR-like"/>
    <property type="match status" value="1"/>
</dbReference>
<keyword evidence="9" id="KW-1185">Reference proteome</keyword>
<gene>
    <name evidence="8" type="ORF">WKR92_05775</name>
</gene>
<evidence type="ECO:0000256" key="4">
    <source>
        <dbReference type="ARBA" id="ARBA00023136"/>
    </source>
</evidence>